<keyword evidence="3" id="KW-1185">Reference proteome</keyword>
<protein>
    <recommendedName>
        <fullName evidence="4">Streptogramin lyase</fullName>
    </recommendedName>
</protein>
<feature type="signal peptide" evidence="1">
    <location>
        <begin position="1"/>
        <end position="24"/>
    </location>
</feature>
<dbReference type="EMBL" id="WVUH01000071">
    <property type="protein sequence ID" value="MBO4206511.1"/>
    <property type="molecule type" value="Genomic_DNA"/>
</dbReference>
<name>A0ABS3VPT7_MICEH</name>
<feature type="chain" id="PRO_5045443143" description="Streptogramin lyase" evidence="1">
    <location>
        <begin position="25"/>
        <end position="661"/>
    </location>
</feature>
<dbReference type="PANTHER" id="PTHR40274:SF3">
    <property type="entry name" value="VIRGINIAMYCIN B LYASE"/>
    <property type="match status" value="1"/>
</dbReference>
<evidence type="ECO:0000313" key="3">
    <source>
        <dbReference type="Proteomes" id="UP000823521"/>
    </source>
</evidence>
<organism evidence="2 3">
    <name type="scientific">Micromonospora echinofusca</name>
    <dbReference type="NCBI Taxonomy" id="47858"/>
    <lineage>
        <taxon>Bacteria</taxon>
        <taxon>Bacillati</taxon>
        <taxon>Actinomycetota</taxon>
        <taxon>Actinomycetes</taxon>
        <taxon>Micromonosporales</taxon>
        <taxon>Micromonosporaceae</taxon>
        <taxon>Micromonospora</taxon>
    </lineage>
</organism>
<sequence length="661" mass="70216">MPLARLARRAALAATLTLLTTASAVTVAAPGQATTPPTETLLGVPHHSLGIYGATFGSTPDGDYAYAVARGTPGALSVVDTRTATVVRTMELPGAAGAWGGTVTDDGTVYLGVDGKLFRYRPGAPDVEDLGTPVPGETTAWRLVTDGQQVFVGTFPNGKVYSWDHRTDQVRDYGQVWPDEQYVRSLGISAGKLYAGLGTVARIVEIDIVTGAKREIPLPEKYRAEQFVYDLDVHRQQMFVRVTNSAQVLVYDLRTDAWTGELGTGRGLDFSPPDEFGNVYFSSGTGQLMAYHLDSRTVTPTSFTGFGTSRDFGWTHLGGRDWPGRTLVSIDLGGKLSYYNPKTGAKKTARPGVPGRPVQLQTVTAGPDGRIWSSAYPSGGITAFDPATGTFAENPGALGQAEGIYAHQGKLYAGVYPGANLFEIDPTRPIVAGSNPRRIGSLTGEQQDRPFAITGVGNRVAFGTIPGYGQLGGALALIDPATGAREVHRNVVPNQSVTALTTVGGLILGGTGIWGGLGSTPTESEARLFLWDPATATKVWEGPALPGAKAVTQLIAAPDGTVWGATSGTLFQFDPATRTVLRSVEIEPFDWQGITHVWRSDHLAFAPDGDLCGNFRSTIACVDPATLAVEKLAAGINDIWTMDARGDMYYARGSELYRLSR</sequence>
<dbReference type="Proteomes" id="UP000823521">
    <property type="component" value="Unassembled WGS sequence"/>
</dbReference>
<evidence type="ECO:0000313" key="2">
    <source>
        <dbReference type="EMBL" id="MBO4206511.1"/>
    </source>
</evidence>
<dbReference type="PANTHER" id="PTHR40274">
    <property type="entry name" value="VIRGINIAMYCIN B LYASE"/>
    <property type="match status" value="1"/>
</dbReference>
<evidence type="ECO:0008006" key="4">
    <source>
        <dbReference type="Google" id="ProtNLM"/>
    </source>
</evidence>
<dbReference type="SUPFAM" id="SSF50969">
    <property type="entry name" value="YVTN repeat-like/Quinoprotein amine dehydrogenase"/>
    <property type="match status" value="1"/>
</dbReference>
<evidence type="ECO:0000256" key="1">
    <source>
        <dbReference type="SAM" id="SignalP"/>
    </source>
</evidence>
<gene>
    <name evidence="2" type="ORF">GSF22_10930</name>
</gene>
<proteinExistence type="predicted"/>
<dbReference type="RefSeq" id="WP_208813415.1">
    <property type="nucleotide sequence ID" value="NZ_WVUH01000071.1"/>
</dbReference>
<dbReference type="InterPro" id="IPR011044">
    <property type="entry name" value="Quino_amine_DH_bsu"/>
</dbReference>
<dbReference type="Gene3D" id="2.130.10.10">
    <property type="entry name" value="YVTN repeat-like/Quinoprotein amine dehydrogenase"/>
    <property type="match status" value="2"/>
</dbReference>
<accession>A0ABS3VPT7</accession>
<dbReference type="SUPFAM" id="SSF50998">
    <property type="entry name" value="Quinoprotein alcohol dehydrogenase-like"/>
    <property type="match status" value="1"/>
</dbReference>
<comment type="caution">
    <text evidence="2">The sequence shown here is derived from an EMBL/GenBank/DDBJ whole genome shotgun (WGS) entry which is preliminary data.</text>
</comment>
<keyword evidence="1" id="KW-0732">Signal</keyword>
<dbReference type="InterPro" id="IPR051344">
    <property type="entry name" value="Vgb"/>
</dbReference>
<dbReference type="InterPro" id="IPR015943">
    <property type="entry name" value="WD40/YVTN_repeat-like_dom_sf"/>
</dbReference>
<reference evidence="2 3" key="1">
    <citation type="submission" date="2019-12" db="EMBL/GenBank/DDBJ databases">
        <title>Whole genome sequencing of endophytic Actinobacterium Micromonospora sp. MPMI6T.</title>
        <authorList>
            <person name="Evv R."/>
            <person name="Podile A.R."/>
        </authorList>
    </citation>
    <scope>NUCLEOTIDE SEQUENCE [LARGE SCALE GENOMIC DNA]</scope>
    <source>
        <strain evidence="2 3">MPMI6</strain>
    </source>
</reference>
<dbReference type="InterPro" id="IPR011047">
    <property type="entry name" value="Quinoprotein_ADH-like_sf"/>
</dbReference>